<dbReference type="Proteomes" id="UP001183390">
    <property type="component" value="Unassembled WGS sequence"/>
</dbReference>
<dbReference type="RefSeq" id="WP_311510471.1">
    <property type="nucleotide sequence ID" value="NZ_JAVREP010000002.1"/>
</dbReference>
<dbReference type="EMBL" id="JAVREP010000002">
    <property type="protein sequence ID" value="MDT0327673.1"/>
    <property type="molecule type" value="Genomic_DNA"/>
</dbReference>
<organism evidence="1 2">
    <name type="scientific">Nocardiopsis lambiniae</name>
    <dbReference type="NCBI Taxonomy" id="3075539"/>
    <lineage>
        <taxon>Bacteria</taxon>
        <taxon>Bacillati</taxon>
        <taxon>Actinomycetota</taxon>
        <taxon>Actinomycetes</taxon>
        <taxon>Streptosporangiales</taxon>
        <taxon>Nocardiopsidaceae</taxon>
        <taxon>Nocardiopsis</taxon>
    </lineage>
</organism>
<proteinExistence type="predicted"/>
<sequence length="85" mass="9813">MVEAEKVERTPAGIARVLPMRMREAFERQVLEAVDPEEFAEIIRHWAPIADGLADTSSGTRKRRALARQRIRDRVVFGYYKDSPE</sequence>
<evidence type="ECO:0000313" key="1">
    <source>
        <dbReference type="EMBL" id="MDT0327673.1"/>
    </source>
</evidence>
<protein>
    <submittedName>
        <fullName evidence="1">Uncharacterized protein</fullName>
    </submittedName>
</protein>
<reference evidence="2" key="1">
    <citation type="submission" date="2023-07" db="EMBL/GenBank/DDBJ databases">
        <title>30 novel species of actinomycetes from the DSMZ collection.</title>
        <authorList>
            <person name="Nouioui I."/>
        </authorList>
    </citation>
    <scope>NUCLEOTIDE SEQUENCE [LARGE SCALE GENOMIC DNA]</scope>
    <source>
        <strain evidence="2">DSM 44743</strain>
    </source>
</reference>
<comment type="caution">
    <text evidence="1">The sequence shown here is derived from an EMBL/GenBank/DDBJ whole genome shotgun (WGS) entry which is preliminary data.</text>
</comment>
<accession>A0ABU2M509</accession>
<name>A0ABU2M509_9ACTN</name>
<keyword evidence="2" id="KW-1185">Reference proteome</keyword>
<evidence type="ECO:0000313" key="2">
    <source>
        <dbReference type="Proteomes" id="UP001183390"/>
    </source>
</evidence>
<gene>
    <name evidence="1" type="ORF">RM479_04530</name>
</gene>